<accession>A0A3M5VLG8</accession>
<protein>
    <submittedName>
        <fullName evidence="1">Uncharacterized protein</fullName>
    </submittedName>
</protein>
<name>A0A3M5VLG8_PSESX</name>
<proteinExistence type="predicted"/>
<reference evidence="1 2" key="1">
    <citation type="submission" date="2018-08" db="EMBL/GenBank/DDBJ databases">
        <title>Recombination of ecologically and evolutionarily significant loci maintains genetic cohesion in the Pseudomonas syringae species complex.</title>
        <authorList>
            <person name="Dillon M."/>
            <person name="Thakur S."/>
            <person name="Almeida R.N.D."/>
            <person name="Weir B.S."/>
            <person name="Guttman D.S."/>
        </authorList>
    </citation>
    <scope>NUCLEOTIDE SEQUENCE [LARGE SCALE GENOMIC DNA]</scope>
    <source>
        <strain evidence="1 2">ICMP 14479</strain>
    </source>
</reference>
<gene>
    <name evidence="1" type="ORF">ALP29_201471</name>
</gene>
<dbReference type="EMBL" id="RBUA01000534">
    <property type="protein sequence ID" value="RMU59059.1"/>
    <property type="molecule type" value="Genomic_DNA"/>
</dbReference>
<evidence type="ECO:0000313" key="2">
    <source>
        <dbReference type="Proteomes" id="UP000280395"/>
    </source>
</evidence>
<sequence length="44" mass="5099">MHPKEINANQAPLSVGMDKTQWLALFERSFCDMGRKLEEVMQFA</sequence>
<dbReference type="Proteomes" id="UP000280395">
    <property type="component" value="Unassembled WGS sequence"/>
</dbReference>
<comment type="caution">
    <text evidence="1">The sequence shown here is derived from an EMBL/GenBank/DDBJ whole genome shotgun (WGS) entry which is preliminary data.</text>
</comment>
<evidence type="ECO:0000313" key="1">
    <source>
        <dbReference type="EMBL" id="RMU59059.1"/>
    </source>
</evidence>
<organism evidence="1 2">
    <name type="scientific">Pseudomonas syringae pv. avii</name>
    <dbReference type="NCBI Taxonomy" id="663959"/>
    <lineage>
        <taxon>Bacteria</taxon>
        <taxon>Pseudomonadati</taxon>
        <taxon>Pseudomonadota</taxon>
        <taxon>Gammaproteobacteria</taxon>
        <taxon>Pseudomonadales</taxon>
        <taxon>Pseudomonadaceae</taxon>
        <taxon>Pseudomonas</taxon>
        <taxon>Pseudomonas syringae</taxon>
    </lineage>
</organism>
<dbReference type="AlphaFoldDB" id="A0A3M5VLG8"/>